<name>A0A8C8B2H2_9STRI</name>
<keyword evidence="2" id="KW-1185">Reference proteome</keyword>
<sequence length="113" mass="12010">FCSKQRESQSVVPRLCHGSSERLCHGCATAVPRLPERLCHGSSGRLCHGSSGQLCQGSSQPKAGAHCRTPSCCPAMPEALLQLWPGVDIPSQALSLQFPGNPSHIRSLQHISA</sequence>
<proteinExistence type="predicted"/>
<evidence type="ECO:0000313" key="2">
    <source>
        <dbReference type="Proteomes" id="UP000694552"/>
    </source>
</evidence>
<protein>
    <submittedName>
        <fullName evidence="1">Uncharacterized protein</fullName>
    </submittedName>
</protein>
<accession>A0A8C8B2H2</accession>
<dbReference type="Ensembl" id="ENSOSUT00000013831.1">
    <property type="protein sequence ID" value="ENSOSUP00000013382.1"/>
    <property type="gene ID" value="ENSOSUG00000009633.1"/>
</dbReference>
<dbReference type="Proteomes" id="UP000694552">
    <property type="component" value="Unplaced"/>
</dbReference>
<reference evidence="1" key="1">
    <citation type="submission" date="2025-08" db="UniProtKB">
        <authorList>
            <consortium name="Ensembl"/>
        </authorList>
    </citation>
    <scope>IDENTIFICATION</scope>
</reference>
<evidence type="ECO:0000313" key="1">
    <source>
        <dbReference type="Ensembl" id="ENSOSUP00000013382.1"/>
    </source>
</evidence>
<dbReference type="AlphaFoldDB" id="A0A8C8B2H2"/>
<organism evidence="1 2">
    <name type="scientific">Otus sunia</name>
    <name type="common">Oriental scops-owl</name>
    <dbReference type="NCBI Taxonomy" id="257818"/>
    <lineage>
        <taxon>Eukaryota</taxon>
        <taxon>Metazoa</taxon>
        <taxon>Chordata</taxon>
        <taxon>Craniata</taxon>
        <taxon>Vertebrata</taxon>
        <taxon>Euteleostomi</taxon>
        <taxon>Archelosauria</taxon>
        <taxon>Archosauria</taxon>
        <taxon>Dinosauria</taxon>
        <taxon>Saurischia</taxon>
        <taxon>Theropoda</taxon>
        <taxon>Coelurosauria</taxon>
        <taxon>Aves</taxon>
        <taxon>Neognathae</taxon>
        <taxon>Neoaves</taxon>
        <taxon>Telluraves</taxon>
        <taxon>Strigiformes</taxon>
        <taxon>Strigidae</taxon>
        <taxon>Otus</taxon>
    </lineage>
</organism>
<reference evidence="1" key="2">
    <citation type="submission" date="2025-09" db="UniProtKB">
        <authorList>
            <consortium name="Ensembl"/>
        </authorList>
    </citation>
    <scope>IDENTIFICATION</scope>
</reference>